<evidence type="ECO:0000256" key="1">
    <source>
        <dbReference type="SAM" id="Coils"/>
    </source>
</evidence>
<proteinExistence type="predicted"/>
<protein>
    <submittedName>
        <fullName evidence="3">Uncharacterized protein</fullName>
    </submittedName>
</protein>
<evidence type="ECO:0000256" key="2">
    <source>
        <dbReference type="SAM" id="MobiDB-lite"/>
    </source>
</evidence>
<dbReference type="VEuPathDB" id="GiardiaDB:SS50377_27358"/>
<feature type="compositionally biased region" description="Polar residues" evidence="2">
    <location>
        <begin position="20"/>
        <end position="49"/>
    </location>
</feature>
<name>V6LFM1_9EUKA</name>
<dbReference type="AlphaFoldDB" id="V6LFM1"/>
<reference evidence="4" key="2">
    <citation type="submission" date="2020-12" db="EMBL/GenBank/DDBJ databases">
        <title>New Spironucleus salmonicida genome in near-complete chromosomes.</title>
        <authorList>
            <person name="Xu F."/>
            <person name="Kurt Z."/>
            <person name="Jimenez-Gonzalez A."/>
            <person name="Astvaldsson A."/>
            <person name="Andersson J.O."/>
            <person name="Svard S.G."/>
        </authorList>
    </citation>
    <scope>NUCLEOTIDE SEQUENCE</scope>
    <source>
        <strain evidence="4">ATCC 50377</strain>
    </source>
</reference>
<gene>
    <name evidence="3" type="ORF">SS50377_17018</name>
    <name evidence="4" type="ORF">SS50377_27358</name>
</gene>
<feature type="compositionally biased region" description="Basic and acidic residues" evidence="2">
    <location>
        <begin position="70"/>
        <end position="86"/>
    </location>
</feature>
<dbReference type="Proteomes" id="UP000018208">
    <property type="component" value="Unassembled WGS sequence"/>
</dbReference>
<organism evidence="3">
    <name type="scientific">Spironucleus salmonicida</name>
    <dbReference type="NCBI Taxonomy" id="348837"/>
    <lineage>
        <taxon>Eukaryota</taxon>
        <taxon>Metamonada</taxon>
        <taxon>Diplomonadida</taxon>
        <taxon>Hexamitidae</taxon>
        <taxon>Hexamitinae</taxon>
        <taxon>Spironucleus</taxon>
    </lineage>
</organism>
<reference evidence="3 4" key="1">
    <citation type="journal article" date="2014" name="PLoS Genet.">
        <title>The Genome of Spironucleus salmonicida Highlights a Fish Pathogen Adapted to Fluctuating Environments.</title>
        <authorList>
            <person name="Xu F."/>
            <person name="Jerlstrom-Hultqvist J."/>
            <person name="Einarsson E."/>
            <person name="Astvaldsson A."/>
            <person name="Svard S.G."/>
            <person name="Andersson J.O."/>
        </authorList>
    </citation>
    <scope>NUCLEOTIDE SEQUENCE</scope>
    <source>
        <strain evidence="4">ATCC 50377</strain>
    </source>
</reference>
<feature type="region of interest" description="Disordered" evidence="2">
    <location>
        <begin position="20"/>
        <end position="88"/>
    </location>
</feature>
<keyword evidence="1" id="KW-0175">Coiled coil</keyword>
<evidence type="ECO:0000313" key="3">
    <source>
        <dbReference type="EMBL" id="EST43340.1"/>
    </source>
</evidence>
<accession>V6LFM1</accession>
<dbReference type="EMBL" id="KI546139">
    <property type="protein sequence ID" value="EST43340.1"/>
    <property type="molecule type" value="Genomic_DNA"/>
</dbReference>
<dbReference type="EMBL" id="AUWU02000007">
    <property type="protein sequence ID" value="KAH0571063.1"/>
    <property type="molecule type" value="Genomic_DNA"/>
</dbReference>
<keyword evidence="5" id="KW-1185">Reference proteome</keyword>
<sequence>MMDFDDFLDFSKQVVVNDQNMQPTLSNESKQEQITLPTQQDTAQQNNEWGTGGDEWEQTNNEEWGAWKDSPQKEKSKSQEEEKSADLQKLTNLTEIPVQSSKPLLQIQTNLSQQNLPVYNISIRSPYSLQMQKQTFNESIPIQPQHDLIQQNNTSADTSSTPDSDLIQIEPLPQKSQRSTIKVIVPENPIIDIPQVNLSKNEQKVQEKISKKSLRTISTTSTIVMQEPYDLKFLQTPTSFQQPIVQESIQNQSYQVLQQPQVTDKQESLIIQQELNDVKQKYEQLSREVETFNFFKPQNPLTTQVQLLSVNFNTYIENNNLYQLQYQNKIYLEKLQEYEKQSDDSSVDQLHYYQTQCTLLQKEILEKDESAIRLIEQNNIQLRKKNDQISKLLKQLDQQQRQIIGARK</sequence>
<evidence type="ECO:0000313" key="4">
    <source>
        <dbReference type="EMBL" id="KAH0571063.1"/>
    </source>
</evidence>
<evidence type="ECO:0000313" key="5">
    <source>
        <dbReference type="Proteomes" id="UP000018208"/>
    </source>
</evidence>
<feature type="coiled-coil region" evidence="1">
    <location>
        <begin position="365"/>
        <end position="402"/>
    </location>
</feature>